<keyword evidence="9" id="KW-1185">Reference proteome</keyword>
<organism evidence="8 9">
    <name type="scientific">Daphnia magna</name>
    <dbReference type="NCBI Taxonomy" id="35525"/>
    <lineage>
        <taxon>Eukaryota</taxon>
        <taxon>Metazoa</taxon>
        <taxon>Ecdysozoa</taxon>
        <taxon>Arthropoda</taxon>
        <taxon>Crustacea</taxon>
        <taxon>Branchiopoda</taxon>
        <taxon>Diplostraca</taxon>
        <taxon>Cladocera</taxon>
        <taxon>Anomopoda</taxon>
        <taxon>Daphniidae</taxon>
        <taxon>Daphnia</taxon>
    </lineage>
</organism>
<dbReference type="SUPFAM" id="SSF48371">
    <property type="entry name" value="ARM repeat"/>
    <property type="match status" value="1"/>
</dbReference>
<name>A0ABR0B2W1_9CRUS</name>
<dbReference type="EMBL" id="JAOYFB010000040">
    <property type="protein sequence ID" value="KAK4035985.1"/>
    <property type="molecule type" value="Genomic_DNA"/>
</dbReference>
<keyword evidence="4" id="KW-0677">Repeat</keyword>
<evidence type="ECO:0000256" key="1">
    <source>
        <dbReference type="ARBA" id="ARBA00004496"/>
    </source>
</evidence>
<protein>
    <recommendedName>
        <fullName evidence="7">Importin subunit beta-1/Transportin-1-like TPR repeats domain-containing protein</fullName>
    </recommendedName>
</protein>
<dbReference type="Gene3D" id="1.25.10.10">
    <property type="entry name" value="Leucine-rich Repeat Variant"/>
    <property type="match status" value="2"/>
</dbReference>
<dbReference type="InterPro" id="IPR040122">
    <property type="entry name" value="Importin_beta"/>
</dbReference>
<dbReference type="InterPro" id="IPR011989">
    <property type="entry name" value="ARM-like"/>
</dbReference>
<dbReference type="Pfam" id="PF25574">
    <property type="entry name" value="TPR_IMB1"/>
    <property type="match status" value="1"/>
</dbReference>
<reference evidence="8 9" key="1">
    <citation type="journal article" date="2023" name="Nucleic Acids Res.">
        <title>The hologenome of Daphnia magna reveals possible DNA methylation and microbiome-mediated evolution of the host genome.</title>
        <authorList>
            <person name="Chaturvedi A."/>
            <person name="Li X."/>
            <person name="Dhandapani V."/>
            <person name="Marshall H."/>
            <person name="Kissane S."/>
            <person name="Cuenca-Cambronero M."/>
            <person name="Asole G."/>
            <person name="Calvet F."/>
            <person name="Ruiz-Romero M."/>
            <person name="Marangio P."/>
            <person name="Guigo R."/>
            <person name="Rago D."/>
            <person name="Mirbahai L."/>
            <person name="Eastwood N."/>
            <person name="Colbourne J.K."/>
            <person name="Zhou J."/>
            <person name="Mallon E."/>
            <person name="Orsini L."/>
        </authorList>
    </citation>
    <scope>NUCLEOTIDE SEQUENCE [LARGE SCALE GENOMIC DNA]</scope>
    <source>
        <strain evidence="8">LRV0_1</strain>
    </source>
</reference>
<keyword evidence="5" id="KW-0653">Protein transport</keyword>
<dbReference type="PANTHER" id="PTHR10527">
    <property type="entry name" value="IMPORTIN BETA"/>
    <property type="match status" value="1"/>
</dbReference>
<evidence type="ECO:0000313" key="8">
    <source>
        <dbReference type="EMBL" id="KAK4035985.1"/>
    </source>
</evidence>
<evidence type="ECO:0000259" key="7">
    <source>
        <dbReference type="Pfam" id="PF25574"/>
    </source>
</evidence>
<dbReference type="Proteomes" id="UP001234178">
    <property type="component" value="Unassembled WGS sequence"/>
</dbReference>
<dbReference type="InterPro" id="IPR016024">
    <property type="entry name" value="ARM-type_fold"/>
</dbReference>
<evidence type="ECO:0000313" key="9">
    <source>
        <dbReference type="Proteomes" id="UP001234178"/>
    </source>
</evidence>
<proteinExistence type="predicted"/>
<keyword evidence="3" id="KW-0963">Cytoplasm</keyword>
<comment type="caution">
    <text evidence="8">The sequence shown here is derived from an EMBL/GenBank/DDBJ whole genome shotgun (WGS) entry which is preliminary data.</text>
</comment>
<keyword evidence="2" id="KW-0813">Transport</keyword>
<feature type="region of interest" description="Disordered" evidence="6">
    <location>
        <begin position="384"/>
        <end position="418"/>
    </location>
</feature>
<feature type="compositionally biased region" description="Basic and acidic residues" evidence="6">
    <location>
        <begin position="386"/>
        <end position="412"/>
    </location>
</feature>
<accession>A0ABR0B2W1</accession>
<comment type="subcellular location">
    <subcellularLocation>
        <location evidence="1">Cytoplasm</location>
    </subcellularLocation>
</comment>
<sequence length="960" mass="107410">MLPLEFVVKMLESLPLVCSEGDYTGQKENIAELELGKIAESDLDQFLCFMSVIMADHKKFSPVACRRAALQLQLQLNMKGSVPQMEQQKRWRAIAADVRDMIKSNLLIALPTTSLCYSITVVEIIACIAVMEIPLKNNWPDLVPTLSSIVYQLDSGGKESAVEALTFMCQKLKTERMAEYVGYIMAPLLASLRMDQLSNRAQQAILNMLMSCFEPAHAYFKNSGEHKIVMQAIFEAAESSDIGTRSIALSLLIKAASFCYQHLKDYIDVIIPITTAAINSEEGDIHEMGLQFWKAVSQVENPRDPEGRRILQTEQREASCYLVENNRIKIVPCLFAQLVRGEIFANLSPEDSDVANNSSVKAEQACYDTVFKGDLTLEDLEASNATEKKQSKSDTISKVDRASRKNRGETFKNKQSPDGWTPPREVIIYFSELCEDYPDTIDRYVLPLVEKKIQHADWRHRHAALWSMLVFLKQMDPKHAEKTLKHIFPLIRGVIRDKASSRIRNTALWVISWMVEKYPPLLVVPATLQDLQLLLDDLIACLNDGEGRVSPSSCIALTSVVKASHTLARQQADGDIRPPTSVLSPYYDMIADQLVKAAKRRLTAAFEALRQLLLTSPTDCYWVVLETTNELLLLLRKVVELPDRVGCQCHEAVQKLICVVLRNVVEILELGKATSKQLCHKFMTYLLSLLTKFPFGMAREEALLAVSTIAPMLDWELKLHADSLVSYLTLAISSIPKNDPALALVVDAIGTLFRVLDSEAIPYVSKLLGQLLILTDSNQNLPTEVKIRCVAAFGQMATAVGRTGFQMYMTAVLRRLHFYGELSTAEERYSSKELREKLLQTCLETYSSLIQSILYRGTIPLTLELCSSSLCLKHISKLIQSITTSKSDLAEKTRTAMAHLIGNILLEFGPKKALAHIPLQASECKSLLAEVLFHTKGNGQVASICRAALSEIEMDARRLN</sequence>
<evidence type="ECO:0000256" key="5">
    <source>
        <dbReference type="ARBA" id="ARBA00022927"/>
    </source>
</evidence>
<dbReference type="InterPro" id="IPR058584">
    <property type="entry name" value="IMB1_TNPO1-like_TPR"/>
</dbReference>
<gene>
    <name evidence="8" type="ORF">OUZ56_028061</name>
</gene>
<feature type="domain" description="Importin subunit beta-1/Transportin-1-like TPR repeats" evidence="7">
    <location>
        <begin position="536"/>
        <end position="909"/>
    </location>
</feature>
<evidence type="ECO:0000256" key="2">
    <source>
        <dbReference type="ARBA" id="ARBA00022448"/>
    </source>
</evidence>
<evidence type="ECO:0000256" key="3">
    <source>
        <dbReference type="ARBA" id="ARBA00022490"/>
    </source>
</evidence>
<evidence type="ECO:0000256" key="4">
    <source>
        <dbReference type="ARBA" id="ARBA00022737"/>
    </source>
</evidence>
<evidence type="ECO:0000256" key="6">
    <source>
        <dbReference type="SAM" id="MobiDB-lite"/>
    </source>
</evidence>